<organism evidence="2 3">
    <name type="scientific">Paraflavisolibacter caeni</name>
    <dbReference type="NCBI Taxonomy" id="2982496"/>
    <lineage>
        <taxon>Bacteria</taxon>
        <taxon>Pseudomonadati</taxon>
        <taxon>Bacteroidota</taxon>
        <taxon>Chitinophagia</taxon>
        <taxon>Chitinophagales</taxon>
        <taxon>Chitinophagaceae</taxon>
        <taxon>Paraflavisolibacter</taxon>
    </lineage>
</organism>
<dbReference type="Proteomes" id="UP001155483">
    <property type="component" value="Unassembled WGS sequence"/>
</dbReference>
<reference evidence="2" key="1">
    <citation type="submission" date="2022-09" db="EMBL/GenBank/DDBJ databases">
        <authorList>
            <person name="Yuan C."/>
            <person name="Ke Z."/>
        </authorList>
    </citation>
    <scope>NUCLEOTIDE SEQUENCE</scope>
    <source>
        <strain evidence="2">LB-8</strain>
    </source>
</reference>
<proteinExistence type="predicted"/>
<evidence type="ECO:0000256" key="1">
    <source>
        <dbReference type="SAM" id="Phobius"/>
    </source>
</evidence>
<evidence type="ECO:0000313" key="2">
    <source>
        <dbReference type="EMBL" id="MCU7550420.1"/>
    </source>
</evidence>
<dbReference type="EMBL" id="JAOTIF010000012">
    <property type="protein sequence ID" value="MCU7550420.1"/>
    <property type="molecule type" value="Genomic_DNA"/>
</dbReference>
<accession>A0A9X2XWY0</accession>
<keyword evidence="1" id="KW-1133">Transmembrane helix</keyword>
<reference evidence="2" key="2">
    <citation type="submission" date="2023-04" db="EMBL/GenBank/DDBJ databases">
        <title>Paracnuella aquatica gen. nov., sp. nov., a member of the family Chitinophagaceae isolated from a hot spring.</title>
        <authorList>
            <person name="Wang C."/>
        </authorList>
    </citation>
    <scope>NUCLEOTIDE SEQUENCE</scope>
    <source>
        <strain evidence="2">LB-8</strain>
    </source>
</reference>
<sequence length="60" mass="6402">MEHVFDNTTKAGTTAGTMLTILVNISSEDLLKTVVLAAVGAAVSFVVTLILKALVHYFHK</sequence>
<protein>
    <submittedName>
        <fullName evidence="2">Uncharacterized protein</fullName>
    </submittedName>
</protein>
<evidence type="ECO:0000313" key="3">
    <source>
        <dbReference type="Proteomes" id="UP001155483"/>
    </source>
</evidence>
<keyword evidence="3" id="KW-1185">Reference proteome</keyword>
<feature type="transmembrane region" description="Helical" evidence="1">
    <location>
        <begin position="34"/>
        <end position="55"/>
    </location>
</feature>
<comment type="caution">
    <text evidence="2">The sequence shown here is derived from an EMBL/GenBank/DDBJ whole genome shotgun (WGS) entry which is preliminary data.</text>
</comment>
<dbReference type="AlphaFoldDB" id="A0A9X2XWY0"/>
<gene>
    <name evidence="2" type="ORF">OCK74_14965</name>
</gene>
<dbReference type="RefSeq" id="WP_279297860.1">
    <property type="nucleotide sequence ID" value="NZ_JAOTIF010000012.1"/>
</dbReference>
<keyword evidence="1" id="KW-0812">Transmembrane</keyword>
<name>A0A9X2XWY0_9BACT</name>
<keyword evidence="1" id="KW-0472">Membrane</keyword>